<dbReference type="EMBL" id="JAWDJW010006365">
    <property type="protein sequence ID" value="KAK3065088.1"/>
    <property type="molecule type" value="Genomic_DNA"/>
</dbReference>
<gene>
    <name evidence="1" type="ORF">LTS18_011052</name>
</gene>
<evidence type="ECO:0000313" key="1">
    <source>
        <dbReference type="EMBL" id="KAK3065088.1"/>
    </source>
</evidence>
<name>A0ACC3DC19_9PEZI</name>
<comment type="caution">
    <text evidence="1">The sequence shown here is derived from an EMBL/GenBank/DDBJ whole genome shotgun (WGS) entry which is preliminary data.</text>
</comment>
<organism evidence="1 2">
    <name type="scientific">Coniosporium uncinatum</name>
    <dbReference type="NCBI Taxonomy" id="93489"/>
    <lineage>
        <taxon>Eukaryota</taxon>
        <taxon>Fungi</taxon>
        <taxon>Dikarya</taxon>
        <taxon>Ascomycota</taxon>
        <taxon>Pezizomycotina</taxon>
        <taxon>Dothideomycetes</taxon>
        <taxon>Dothideomycetes incertae sedis</taxon>
        <taxon>Coniosporium</taxon>
    </lineage>
</organism>
<evidence type="ECO:0000313" key="2">
    <source>
        <dbReference type="Proteomes" id="UP001186974"/>
    </source>
</evidence>
<protein>
    <submittedName>
        <fullName evidence="1">Uncharacterized protein</fullName>
    </submittedName>
</protein>
<keyword evidence="2" id="KW-1185">Reference proteome</keyword>
<accession>A0ACC3DC19</accession>
<sequence length="103" mass="11440">MEVRRAEAEHMQQSSVMEDDAQRAPKSRRNLRLDLHLGTTQKGSQMAQGDSRDADEQQSDVEIGERANLQDDEDDGDNAGESAADAEEDKHSVLMTENEINSP</sequence>
<reference evidence="1" key="1">
    <citation type="submission" date="2024-09" db="EMBL/GenBank/DDBJ databases">
        <title>Black Yeasts Isolated from many extreme environments.</title>
        <authorList>
            <person name="Coleine C."/>
            <person name="Stajich J.E."/>
            <person name="Selbmann L."/>
        </authorList>
    </citation>
    <scope>NUCLEOTIDE SEQUENCE</scope>
    <source>
        <strain evidence="1">CCFEE 5737</strain>
    </source>
</reference>
<dbReference type="Proteomes" id="UP001186974">
    <property type="component" value="Unassembled WGS sequence"/>
</dbReference>
<proteinExistence type="predicted"/>